<comment type="caution">
    <text evidence="1">The sequence shown here is derived from an EMBL/GenBank/DDBJ whole genome shotgun (WGS) entry which is preliminary data.</text>
</comment>
<evidence type="ECO:0000313" key="1">
    <source>
        <dbReference type="EMBL" id="EFE50195.1"/>
    </source>
</evidence>
<evidence type="ECO:0000313" key="2">
    <source>
        <dbReference type="Proteomes" id="UP000005536"/>
    </source>
</evidence>
<accession>D4DPR3</accession>
<dbReference type="Proteomes" id="UP000005536">
    <property type="component" value="Unassembled WGS sequence"/>
</dbReference>
<protein>
    <submittedName>
        <fullName evidence="1">Uncharacterized protein</fullName>
    </submittedName>
</protein>
<dbReference type="AlphaFoldDB" id="D4DPR3"/>
<proteinExistence type="predicted"/>
<organism evidence="1 2">
    <name type="scientific">Neisseria elongata subsp. glycolytica ATCC 29315</name>
    <dbReference type="NCBI Taxonomy" id="546263"/>
    <lineage>
        <taxon>Bacteria</taxon>
        <taxon>Pseudomonadati</taxon>
        <taxon>Pseudomonadota</taxon>
        <taxon>Betaproteobacteria</taxon>
        <taxon>Neisseriales</taxon>
        <taxon>Neisseriaceae</taxon>
        <taxon>Neisseria</taxon>
    </lineage>
</organism>
<sequence>MGKPHSARLAITKPTLGQLRKSFGRDFEAWWQEQFGYDFSKLTESEARYINKQITRSGVDAVRGLFNNIGY</sequence>
<gene>
    <name evidence="1" type="ORF">NEIELOOT_01050</name>
</gene>
<dbReference type="EMBL" id="ADBF01000025">
    <property type="protein sequence ID" value="EFE50195.1"/>
    <property type="molecule type" value="Genomic_DNA"/>
</dbReference>
<reference evidence="1 2" key="1">
    <citation type="submission" date="2010-02" db="EMBL/GenBank/DDBJ databases">
        <authorList>
            <person name="Weinstock G."/>
            <person name="Sodergren E."/>
            <person name="Clifton S."/>
            <person name="Fulton L."/>
            <person name="Fulton B."/>
            <person name="Courtney L."/>
            <person name="Fronick C."/>
            <person name="Harrison M."/>
            <person name="Strong C."/>
            <person name="Farmer C."/>
            <person name="Delahaunty K."/>
            <person name="Markovic C."/>
            <person name="Hall O."/>
            <person name="Minx P."/>
            <person name="Tomlinson C."/>
            <person name="Mitreva M."/>
            <person name="Nelson J."/>
            <person name="Hou S."/>
            <person name="Wollam A."/>
            <person name="Pepin K.H."/>
            <person name="Johnson M."/>
            <person name="Bhonagiri V."/>
            <person name="Zhang X."/>
            <person name="Suruliraj S."/>
            <person name="Warren W."/>
            <person name="Chinwalla A."/>
            <person name="Mardis E.R."/>
            <person name="Wilson R.K."/>
        </authorList>
    </citation>
    <scope>NUCLEOTIDE SEQUENCE [LARGE SCALE GENOMIC DNA]</scope>
    <source>
        <strain evidence="1 2">ATCC 29315</strain>
    </source>
</reference>
<name>D4DPR3_NEIEG</name>